<gene>
    <name evidence="2" type="ORF">BKA15_004846</name>
</gene>
<evidence type="ECO:0000256" key="1">
    <source>
        <dbReference type="SAM" id="MobiDB-lite"/>
    </source>
</evidence>
<dbReference type="AlphaFoldDB" id="A0A7Y9LD47"/>
<comment type="caution">
    <text evidence="2">The sequence shown here is derived from an EMBL/GenBank/DDBJ whole genome shotgun (WGS) entry which is preliminary data.</text>
</comment>
<organism evidence="2 3">
    <name type="scientific">Microlunatus parietis</name>
    <dbReference type="NCBI Taxonomy" id="682979"/>
    <lineage>
        <taxon>Bacteria</taxon>
        <taxon>Bacillati</taxon>
        <taxon>Actinomycetota</taxon>
        <taxon>Actinomycetes</taxon>
        <taxon>Propionibacteriales</taxon>
        <taxon>Propionibacteriaceae</taxon>
        <taxon>Microlunatus</taxon>
    </lineage>
</organism>
<accession>A0A7Y9LD47</accession>
<evidence type="ECO:0000313" key="2">
    <source>
        <dbReference type="EMBL" id="NYE73517.1"/>
    </source>
</evidence>
<keyword evidence="3" id="KW-1185">Reference proteome</keyword>
<feature type="region of interest" description="Disordered" evidence="1">
    <location>
        <begin position="65"/>
        <end position="92"/>
    </location>
</feature>
<proteinExistence type="predicted"/>
<evidence type="ECO:0000313" key="3">
    <source>
        <dbReference type="Proteomes" id="UP000569914"/>
    </source>
</evidence>
<dbReference type="EMBL" id="JACCBU010000001">
    <property type="protein sequence ID" value="NYE73517.1"/>
    <property type="molecule type" value="Genomic_DNA"/>
</dbReference>
<protein>
    <recommendedName>
        <fullName evidence="4">DUF4399 domain-containing protein</fullName>
    </recommendedName>
</protein>
<sequence length="151" mass="15655">MSTELSLTRQVVLRVSALLAGVVLAGCGPLYAQPGAGTDSGATLAITEPGDNASVTQPFTLKVESSEELGPPESGRHHVHLSFDGNADDYTVEPDGEMIIDQLAPGRHTIKVTLQHADHSSAGAEDEITVTVTDGAAPPTEQDQGSDGYGY</sequence>
<reference evidence="2 3" key="1">
    <citation type="submission" date="2020-07" db="EMBL/GenBank/DDBJ databases">
        <title>Sequencing the genomes of 1000 actinobacteria strains.</title>
        <authorList>
            <person name="Klenk H.-P."/>
        </authorList>
    </citation>
    <scope>NUCLEOTIDE SEQUENCE [LARGE SCALE GENOMIC DNA]</scope>
    <source>
        <strain evidence="2 3">DSM 22083</strain>
    </source>
</reference>
<evidence type="ECO:0008006" key="4">
    <source>
        <dbReference type="Google" id="ProtNLM"/>
    </source>
</evidence>
<dbReference type="Proteomes" id="UP000569914">
    <property type="component" value="Unassembled WGS sequence"/>
</dbReference>
<feature type="region of interest" description="Disordered" evidence="1">
    <location>
        <begin position="116"/>
        <end position="151"/>
    </location>
</feature>
<name>A0A7Y9LD47_9ACTN</name>
<dbReference type="RefSeq" id="WP_179755063.1">
    <property type="nucleotide sequence ID" value="NZ_JACCBU010000001.1"/>
</dbReference>